<protein>
    <recommendedName>
        <fullName evidence="1">AB hydrolase-1 domain-containing protein</fullName>
    </recommendedName>
</protein>
<dbReference type="AlphaFoldDB" id="A0A9P8HVQ1"/>
<evidence type="ECO:0000313" key="2">
    <source>
        <dbReference type="EMBL" id="KAH0533497.1"/>
    </source>
</evidence>
<reference evidence="2" key="1">
    <citation type="submission" date="2021-03" db="EMBL/GenBank/DDBJ databases">
        <title>Comparative genomics and phylogenomic investigation of the class Geoglossomycetes provide insights into ecological specialization and systematics.</title>
        <authorList>
            <person name="Melie T."/>
            <person name="Pirro S."/>
            <person name="Miller A.N."/>
            <person name="Quandt A."/>
        </authorList>
    </citation>
    <scope>NUCLEOTIDE SEQUENCE</scope>
    <source>
        <strain evidence="2">GBOQ0MN5Z8</strain>
    </source>
</reference>
<keyword evidence="3" id="KW-1185">Reference proteome</keyword>
<evidence type="ECO:0000259" key="1">
    <source>
        <dbReference type="Pfam" id="PF12697"/>
    </source>
</evidence>
<dbReference type="InterPro" id="IPR009057">
    <property type="entry name" value="Homeodomain-like_sf"/>
</dbReference>
<dbReference type="PANTHER" id="PTHR37017">
    <property type="entry name" value="AB HYDROLASE-1 DOMAIN-CONTAINING PROTEIN-RELATED"/>
    <property type="match status" value="1"/>
</dbReference>
<organism evidence="2 3">
    <name type="scientific">Glutinoglossum americanum</name>
    <dbReference type="NCBI Taxonomy" id="1670608"/>
    <lineage>
        <taxon>Eukaryota</taxon>
        <taxon>Fungi</taxon>
        <taxon>Dikarya</taxon>
        <taxon>Ascomycota</taxon>
        <taxon>Pezizomycotina</taxon>
        <taxon>Geoglossomycetes</taxon>
        <taxon>Geoglossales</taxon>
        <taxon>Geoglossaceae</taxon>
        <taxon>Glutinoglossum</taxon>
    </lineage>
</organism>
<sequence>PVTVSVRLPRDVYDQVERYVKMRPGMTLTEFFLDGAQLRLDTPADPRDILLSDDTTVIQEVQEMIRAAVQAEIGKLRDFMGPRLSTLGDMPAPEAPASPVSDISYNDNTVLQKKVPRGSIPPRQYKLTPQQAEALRAKREQGTPIQALMEEYGISRATVWRSDYKAAEHNKMCASHHLISSSYQFHLENYTVLCRPPVWLKRNGVPFFAGDLPEHEQNLVWATQGAPVADLFNPKVEGTAWKSKPSWYIVATKDHTIQPELERFVAKRMGATIFETDSSHVPMLSQPDFVLDVIRKAATAVMEKTESQKRSIA</sequence>
<dbReference type="SUPFAM" id="SSF53474">
    <property type="entry name" value="alpha/beta-Hydrolases"/>
    <property type="match status" value="1"/>
</dbReference>
<dbReference type="InterPro" id="IPR052897">
    <property type="entry name" value="Sec-Metab_Biosynth_Hydrolase"/>
</dbReference>
<dbReference type="OrthoDB" id="1263307at2759"/>
<dbReference type="Proteomes" id="UP000698800">
    <property type="component" value="Unassembled WGS sequence"/>
</dbReference>
<dbReference type="EMBL" id="JAGHQL010000528">
    <property type="protein sequence ID" value="KAH0533497.1"/>
    <property type="molecule type" value="Genomic_DNA"/>
</dbReference>
<dbReference type="SUPFAM" id="SSF46689">
    <property type="entry name" value="Homeodomain-like"/>
    <property type="match status" value="1"/>
</dbReference>
<gene>
    <name evidence="2" type="ORF">FGG08_007705</name>
</gene>
<comment type="caution">
    <text evidence="2">The sequence shown here is derived from an EMBL/GenBank/DDBJ whole genome shotgun (WGS) entry which is preliminary data.</text>
</comment>
<dbReference type="PANTHER" id="PTHR37017:SF11">
    <property type="entry name" value="ESTERASE_LIPASE_THIOESTERASE DOMAIN-CONTAINING PROTEIN"/>
    <property type="match status" value="1"/>
</dbReference>
<dbReference type="InterPro" id="IPR000073">
    <property type="entry name" value="AB_hydrolase_1"/>
</dbReference>
<dbReference type="Gene3D" id="3.40.50.1820">
    <property type="entry name" value="alpha/beta hydrolase"/>
    <property type="match status" value="1"/>
</dbReference>
<feature type="domain" description="AB hydrolase-1" evidence="1">
    <location>
        <begin position="196"/>
        <end position="292"/>
    </location>
</feature>
<proteinExistence type="predicted"/>
<accession>A0A9P8HVQ1</accession>
<dbReference type="CDD" id="cd00569">
    <property type="entry name" value="HTH_Hin_like"/>
    <property type="match status" value="1"/>
</dbReference>
<dbReference type="InterPro" id="IPR029058">
    <property type="entry name" value="AB_hydrolase_fold"/>
</dbReference>
<dbReference type="Pfam" id="PF12697">
    <property type="entry name" value="Abhydrolase_6"/>
    <property type="match status" value="1"/>
</dbReference>
<feature type="non-terminal residue" evidence="2">
    <location>
        <position position="1"/>
    </location>
</feature>
<evidence type="ECO:0000313" key="3">
    <source>
        <dbReference type="Proteomes" id="UP000698800"/>
    </source>
</evidence>
<name>A0A9P8HVQ1_9PEZI</name>